<gene>
    <name evidence="1" type="ORF">LCGC14_0163510</name>
</gene>
<dbReference type="AlphaFoldDB" id="A0A0F9VAA7"/>
<evidence type="ECO:0000313" key="1">
    <source>
        <dbReference type="EMBL" id="KKN96707.1"/>
    </source>
</evidence>
<accession>A0A0F9VAA7</accession>
<sequence>MPDEFKGVDDYEHIVFSTTKKPVVTPGSEVKPRETPLREVVMRLPPAHSAIPEYAELLERVTRVRTLTERDVVVQACVEEASREIRGLVEDNDVDVDDGPQIERIVRDQILRALDHMSLECSNLFDVAARYEGVFVDLKGSADIDWLELDPKGIESMVRGWSCKFCNNRSVNPEELEHDDECPIAIARVVHEKNKES</sequence>
<reference evidence="1" key="1">
    <citation type="journal article" date="2015" name="Nature">
        <title>Complex archaea that bridge the gap between prokaryotes and eukaryotes.</title>
        <authorList>
            <person name="Spang A."/>
            <person name="Saw J.H."/>
            <person name="Jorgensen S.L."/>
            <person name="Zaremba-Niedzwiedzka K."/>
            <person name="Martijn J."/>
            <person name="Lind A.E."/>
            <person name="van Eijk R."/>
            <person name="Schleper C."/>
            <person name="Guy L."/>
            <person name="Ettema T.J."/>
        </authorList>
    </citation>
    <scope>NUCLEOTIDE SEQUENCE</scope>
</reference>
<protein>
    <submittedName>
        <fullName evidence="1">Uncharacterized protein</fullName>
    </submittedName>
</protein>
<comment type="caution">
    <text evidence="1">The sequence shown here is derived from an EMBL/GenBank/DDBJ whole genome shotgun (WGS) entry which is preliminary data.</text>
</comment>
<proteinExistence type="predicted"/>
<name>A0A0F9VAA7_9ZZZZ</name>
<organism evidence="1">
    <name type="scientific">marine sediment metagenome</name>
    <dbReference type="NCBI Taxonomy" id="412755"/>
    <lineage>
        <taxon>unclassified sequences</taxon>
        <taxon>metagenomes</taxon>
        <taxon>ecological metagenomes</taxon>
    </lineage>
</organism>
<dbReference type="EMBL" id="LAZR01000062">
    <property type="protein sequence ID" value="KKN96707.1"/>
    <property type="molecule type" value="Genomic_DNA"/>
</dbReference>